<keyword evidence="7" id="KW-0472">Membrane</keyword>
<dbReference type="OrthoDB" id="9766459at2"/>
<dbReference type="InterPro" id="IPR036097">
    <property type="entry name" value="HisK_dim/P_sf"/>
</dbReference>
<sequence length="422" mass="47641">MKQLFNLVDTSTFMPHGHCYQWNKAILWPTVVGDALTGIAYFSIPFMLFYLAQKRKYLVQKHVFILFGMFILACGTTHLLDIWTVWDPVYDIASLVKVVTGLLSLGTAFILLRSLPKILLIPSADTLAMANSELLLQMKERHKAEAALRQANDELENRVNQRTAQLIRVNRELEKEVEFRKKVEKNLIVKNGELIRINADLDNFVYCASHDLKSPVINAEGLITVLKEELPGVDPDISQVFGKLEYSIHQMHRTINDLTQVSKIQKDTEEEHEFISFATILDEVTASLAEVIQQSGAVVHTDFTANPKVWFSRKNLKSVLYNLVSNAIKYRSPDRLPVVSVTSAAVNNYVVVTVTDNGIGIDLPKHEKKIFSLFKRLRDDVEGSGVGLFIVKRIMDFNQGKIEVGSTPGEGSTFRAYFPNKS</sequence>
<dbReference type="InterPro" id="IPR036890">
    <property type="entry name" value="HATPase_C_sf"/>
</dbReference>
<feature type="transmembrane region" description="Helical" evidence="7">
    <location>
        <begin position="26"/>
        <end position="51"/>
    </location>
</feature>
<dbReference type="AlphaFoldDB" id="A0A369QGN1"/>
<comment type="catalytic activity">
    <reaction evidence="1">
        <text>ATP + protein L-histidine = ADP + protein N-phospho-L-histidine.</text>
        <dbReference type="EC" id="2.7.13.3"/>
    </reaction>
</comment>
<dbReference type="SMART" id="SM00388">
    <property type="entry name" value="HisKA"/>
    <property type="match status" value="1"/>
</dbReference>
<dbReference type="InterPro" id="IPR058544">
    <property type="entry name" value="ETR1_N"/>
</dbReference>
<evidence type="ECO:0000256" key="3">
    <source>
        <dbReference type="ARBA" id="ARBA00022553"/>
    </source>
</evidence>
<dbReference type="Gene3D" id="1.10.287.130">
    <property type="match status" value="1"/>
</dbReference>
<dbReference type="PANTHER" id="PTHR43304:SF1">
    <property type="entry name" value="PAC DOMAIN-CONTAINING PROTEIN"/>
    <property type="match status" value="1"/>
</dbReference>
<keyword evidence="7" id="KW-0812">Transmembrane</keyword>
<dbReference type="Pfam" id="PF02518">
    <property type="entry name" value="HATPase_c"/>
    <property type="match status" value="1"/>
</dbReference>
<dbReference type="InterPro" id="IPR005467">
    <property type="entry name" value="His_kinase_dom"/>
</dbReference>
<dbReference type="PRINTS" id="PR00344">
    <property type="entry name" value="BCTRLSENSOR"/>
</dbReference>
<gene>
    <name evidence="9" type="ORF">AHMF7616_02493</name>
</gene>
<evidence type="ECO:0000256" key="6">
    <source>
        <dbReference type="SAM" id="Coils"/>
    </source>
</evidence>
<organism evidence="9 10">
    <name type="scientific">Adhaeribacter pallidiroseus</name>
    <dbReference type="NCBI Taxonomy" id="2072847"/>
    <lineage>
        <taxon>Bacteria</taxon>
        <taxon>Pseudomonadati</taxon>
        <taxon>Bacteroidota</taxon>
        <taxon>Cytophagia</taxon>
        <taxon>Cytophagales</taxon>
        <taxon>Hymenobacteraceae</taxon>
        <taxon>Adhaeribacter</taxon>
    </lineage>
</organism>
<dbReference type="InterPro" id="IPR004358">
    <property type="entry name" value="Sig_transdc_His_kin-like_C"/>
</dbReference>
<evidence type="ECO:0000256" key="7">
    <source>
        <dbReference type="SAM" id="Phobius"/>
    </source>
</evidence>
<evidence type="ECO:0000256" key="1">
    <source>
        <dbReference type="ARBA" id="ARBA00000085"/>
    </source>
</evidence>
<keyword evidence="7" id="KW-1133">Transmembrane helix</keyword>
<evidence type="ECO:0000256" key="4">
    <source>
        <dbReference type="ARBA" id="ARBA00022679"/>
    </source>
</evidence>
<keyword evidence="3" id="KW-0597">Phosphoprotein</keyword>
<dbReference type="InterPro" id="IPR003661">
    <property type="entry name" value="HisK_dim/P_dom"/>
</dbReference>
<comment type="caution">
    <text evidence="9">The sequence shown here is derived from an EMBL/GenBank/DDBJ whole genome shotgun (WGS) entry which is preliminary data.</text>
</comment>
<dbReference type="PANTHER" id="PTHR43304">
    <property type="entry name" value="PHYTOCHROME-LIKE PROTEIN CPH1"/>
    <property type="match status" value="1"/>
</dbReference>
<feature type="domain" description="Histidine kinase" evidence="8">
    <location>
        <begin position="207"/>
        <end position="422"/>
    </location>
</feature>
<proteinExistence type="predicted"/>
<dbReference type="EC" id="2.7.13.3" evidence="2"/>
<evidence type="ECO:0000313" key="9">
    <source>
        <dbReference type="EMBL" id="RDC63884.1"/>
    </source>
</evidence>
<evidence type="ECO:0000256" key="5">
    <source>
        <dbReference type="ARBA" id="ARBA00022777"/>
    </source>
</evidence>
<keyword evidence="4 9" id="KW-0808">Transferase</keyword>
<dbReference type="InterPro" id="IPR052162">
    <property type="entry name" value="Sensor_kinase/Photoreceptor"/>
</dbReference>
<dbReference type="CDD" id="cd00082">
    <property type="entry name" value="HisKA"/>
    <property type="match status" value="1"/>
</dbReference>
<dbReference type="InterPro" id="IPR003594">
    <property type="entry name" value="HATPase_dom"/>
</dbReference>
<evidence type="ECO:0000259" key="8">
    <source>
        <dbReference type="PROSITE" id="PS50109"/>
    </source>
</evidence>
<evidence type="ECO:0000313" key="10">
    <source>
        <dbReference type="Proteomes" id="UP000253919"/>
    </source>
</evidence>
<keyword evidence="10" id="KW-1185">Reference proteome</keyword>
<dbReference type="PROSITE" id="PS50109">
    <property type="entry name" value="HIS_KIN"/>
    <property type="match status" value="1"/>
</dbReference>
<evidence type="ECO:0000256" key="2">
    <source>
        <dbReference type="ARBA" id="ARBA00012438"/>
    </source>
</evidence>
<dbReference type="Gene3D" id="3.30.565.10">
    <property type="entry name" value="Histidine kinase-like ATPase, C-terminal domain"/>
    <property type="match status" value="1"/>
</dbReference>
<dbReference type="RefSeq" id="WP_115373112.1">
    <property type="nucleotide sequence ID" value="NZ_QASA01000001.1"/>
</dbReference>
<dbReference type="SMART" id="SM00387">
    <property type="entry name" value="HATPase_c"/>
    <property type="match status" value="1"/>
</dbReference>
<keyword evidence="5 9" id="KW-0418">Kinase</keyword>
<dbReference type="Proteomes" id="UP000253919">
    <property type="component" value="Unassembled WGS sequence"/>
</dbReference>
<feature type="transmembrane region" description="Helical" evidence="7">
    <location>
        <begin position="92"/>
        <end position="112"/>
    </location>
</feature>
<keyword evidence="6" id="KW-0175">Coiled coil</keyword>
<reference evidence="9 10" key="1">
    <citation type="submission" date="2018-04" db="EMBL/GenBank/DDBJ databases">
        <title>Adhaeribacter sp. HMF7616 genome sequencing and assembly.</title>
        <authorList>
            <person name="Kang H."/>
            <person name="Kang J."/>
            <person name="Cha I."/>
            <person name="Kim H."/>
            <person name="Joh K."/>
        </authorList>
    </citation>
    <scope>NUCLEOTIDE SEQUENCE [LARGE SCALE GENOMIC DNA]</scope>
    <source>
        <strain evidence="9 10">HMF7616</strain>
    </source>
</reference>
<dbReference type="SUPFAM" id="SSF55874">
    <property type="entry name" value="ATPase domain of HSP90 chaperone/DNA topoisomerase II/histidine kinase"/>
    <property type="match status" value="1"/>
</dbReference>
<feature type="coiled-coil region" evidence="6">
    <location>
        <begin position="134"/>
        <end position="172"/>
    </location>
</feature>
<dbReference type="GO" id="GO:0000155">
    <property type="term" value="F:phosphorelay sensor kinase activity"/>
    <property type="evidence" value="ECO:0007669"/>
    <property type="project" value="InterPro"/>
</dbReference>
<protein>
    <recommendedName>
        <fullName evidence="2">histidine kinase</fullName>
        <ecNumber evidence="2">2.7.13.3</ecNumber>
    </recommendedName>
</protein>
<dbReference type="Pfam" id="PF25487">
    <property type="entry name" value="ETR1_N"/>
    <property type="match status" value="1"/>
</dbReference>
<accession>A0A369QGN1</accession>
<feature type="transmembrane region" description="Helical" evidence="7">
    <location>
        <begin position="63"/>
        <end position="86"/>
    </location>
</feature>
<name>A0A369QGN1_9BACT</name>
<dbReference type="EMBL" id="QASA01000001">
    <property type="protein sequence ID" value="RDC63884.1"/>
    <property type="molecule type" value="Genomic_DNA"/>
</dbReference>
<dbReference type="SUPFAM" id="SSF47384">
    <property type="entry name" value="Homodimeric domain of signal transducing histidine kinase"/>
    <property type="match status" value="1"/>
</dbReference>